<dbReference type="EMBL" id="BMAV01002628">
    <property type="protein sequence ID" value="GFY41675.1"/>
    <property type="molecule type" value="Genomic_DNA"/>
</dbReference>
<dbReference type="AlphaFoldDB" id="A0A8X6WUW4"/>
<gene>
    <name evidence="1" type="ORF">TNIN_438821</name>
</gene>
<reference evidence="1" key="1">
    <citation type="submission" date="2020-08" db="EMBL/GenBank/DDBJ databases">
        <title>Multicomponent nature underlies the extraordinary mechanical properties of spider dragline silk.</title>
        <authorList>
            <person name="Kono N."/>
            <person name="Nakamura H."/>
            <person name="Mori M."/>
            <person name="Yoshida Y."/>
            <person name="Ohtoshi R."/>
            <person name="Malay A.D."/>
            <person name="Moran D.A.P."/>
            <person name="Tomita M."/>
            <person name="Numata K."/>
            <person name="Arakawa K."/>
        </authorList>
    </citation>
    <scope>NUCLEOTIDE SEQUENCE</scope>
</reference>
<evidence type="ECO:0000313" key="2">
    <source>
        <dbReference type="Proteomes" id="UP000886998"/>
    </source>
</evidence>
<protein>
    <submittedName>
        <fullName evidence="1">Uncharacterized protein</fullName>
    </submittedName>
</protein>
<evidence type="ECO:0000313" key="1">
    <source>
        <dbReference type="EMBL" id="GFY41675.1"/>
    </source>
</evidence>
<proteinExistence type="predicted"/>
<dbReference type="Proteomes" id="UP000886998">
    <property type="component" value="Unassembled WGS sequence"/>
</dbReference>
<keyword evidence="2" id="KW-1185">Reference proteome</keyword>
<comment type="caution">
    <text evidence="1">The sequence shown here is derived from an EMBL/GenBank/DDBJ whole genome shotgun (WGS) entry which is preliminary data.</text>
</comment>
<accession>A0A8X6WUW4</accession>
<organism evidence="1 2">
    <name type="scientific">Trichonephila inaurata madagascariensis</name>
    <dbReference type="NCBI Taxonomy" id="2747483"/>
    <lineage>
        <taxon>Eukaryota</taxon>
        <taxon>Metazoa</taxon>
        <taxon>Ecdysozoa</taxon>
        <taxon>Arthropoda</taxon>
        <taxon>Chelicerata</taxon>
        <taxon>Arachnida</taxon>
        <taxon>Araneae</taxon>
        <taxon>Araneomorphae</taxon>
        <taxon>Entelegynae</taxon>
        <taxon>Araneoidea</taxon>
        <taxon>Nephilidae</taxon>
        <taxon>Trichonephila</taxon>
        <taxon>Trichonephila inaurata</taxon>
    </lineage>
</organism>
<sequence length="84" mass="8743">MNKPQVSFFPEFPCCGRPSPSQVLEYVVPVEAFPLSGASGPNMEIAGESSRAVGGSPKVSPLTCAVPFCDLGVGCTYHGRTTPP</sequence>
<name>A0A8X6WUW4_9ARAC</name>